<dbReference type="OrthoDB" id="6630352at2"/>
<sequence length="95" mass="10921">MQVTVSELRAVSEQLFLHLERKGYSSVELSADYYWNIPKELRYNPYEEPKELDLGQLTDDWANLCNVLEGKTDPLGYALVWLSTVLRAVGETVIE</sequence>
<dbReference type="RefSeq" id="WP_105218769.1">
    <property type="nucleotide sequence ID" value="NZ_CAWNSU010000012.1"/>
</dbReference>
<proteinExistence type="predicted"/>
<protein>
    <submittedName>
        <fullName evidence="1">Uncharacterized protein</fullName>
    </submittedName>
</protein>
<gene>
    <name evidence="1" type="ORF">BWI75_09205</name>
</gene>
<name>A0A6N8FVA7_9CHRO</name>
<keyword evidence="2" id="KW-1185">Reference proteome</keyword>
<reference evidence="1 2" key="1">
    <citation type="journal article" date="2019" name="Front. Microbiol.">
        <title>Genomic Features for Desiccation Tolerance and Sugar Biosynthesis in the Extremophile Gloeocapsopsis sp. UTEX B3054.</title>
        <authorList>
            <person name="Urrejola C."/>
            <person name="Alcorta J."/>
            <person name="Salas L."/>
            <person name="Vasquez M."/>
            <person name="Polz M.F."/>
            <person name="Vicuna R."/>
            <person name="Diez B."/>
        </authorList>
    </citation>
    <scope>NUCLEOTIDE SEQUENCE [LARGE SCALE GENOMIC DNA]</scope>
    <source>
        <strain evidence="1 2">1H9</strain>
    </source>
</reference>
<dbReference type="AlphaFoldDB" id="A0A6N8FVA7"/>
<evidence type="ECO:0000313" key="1">
    <source>
        <dbReference type="EMBL" id="MUL36522.1"/>
    </source>
</evidence>
<comment type="caution">
    <text evidence="1">The sequence shown here is derived from an EMBL/GenBank/DDBJ whole genome shotgun (WGS) entry which is preliminary data.</text>
</comment>
<accession>A0A6N8FVA7</accession>
<evidence type="ECO:0000313" key="2">
    <source>
        <dbReference type="Proteomes" id="UP000441797"/>
    </source>
</evidence>
<dbReference type="EMBL" id="NAPY01000011">
    <property type="protein sequence ID" value="MUL36522.1"/>
    <property type="molecule type" value="Genomic_DNA"/>
</dbReference>
<dbReference type="Proteomes" id="UP000441797">
    <property type="component" value="Unassembled WGS sequence"/>
</dbReference>
<organism evidence="1 2">
    <name type="scientific">Gloeocapsopsis dulcis AAB1 = 1H9</name>
    <dbReference type="NCBI Taxonomy" id="1433147"/>
    <lineage>
        <taxon>Bacteria</taxon>
        <taxon>Bacillati</taxon>
        <taxon>Cyanobacteriota</taxon>
        <taxon>Cyanophyceae</taxon>
        <taxon>Oscillatoriophycideae</taxon>
        <taxon>Chroococcales</taxon>
        <taxon>Chroococcaceae</taxon>
        <taxon>Gloeocapsopsis</taxon>
        <taxon>Gloeocapsopsis dulcis</taxon>
    </lineage>
</organism>